<dbReference type="PANTHER" id="PTHR32046">
    <property type="entry name" value="G DOMAIN-CONTAINING PROTEIN"/>
    <property type="match status" value="1"/>
</dbReference>
<dbReference type="Pfam" id="PF00735">
    <property type="entry name" value="Septin"/>
    <property type="match status" value="1"/>
</dbReference>
<dbReference type="InterPro" id="IPR030379">
    <property type="entry name" value="G_SEPTIN_dom"/>
</dbReference>
<dbReference type="GO" id="GO:0005525">
    <property type="term" value="F:GTP binding"/>
    <property type="evidence" value="ECO:0007669"/>
    <property type="project" value="UniProtKB-KW"/>
</dbReference>
<protein>
    <recommendedName>
        <fullName evidence="2">Septin-type G domain-containing protein</fullName>
    </recommendedName>
</protein>
<keyword evidence="1" id="KW-0342">GTP-binding</keyword>
<feature type="domain" description="Septin-type G" evidence="2">
    <location>
        <begin position="53"/>
        <end position="132"/>
    </location>
</feature>
<dbReference type="PANTHER" id="PTHR32046:SF16">
    <property type="match status" value="1"/>
</dbReference>
<evidence type="ECO:0000313" key="3">
    <source>
        <dbReference type="EMBL" id="OCT73740.1"/>
    </source>
</evidence>
<evidence type="ECO:0000259" key="2">
    <source>
        <dbReference type="Pfam" id="PF00735"/>
    </source>
</evidence>
<dbReference type="Proteomes" id="UP000694892">
    <property type="component" value="Chromosome 6S"/>
</dbReference>
<dbReference type="AlphaFoldDB" id="A0A974CJE0"/>
<dbReference type="Gene3D" id="3.40.50.300">
    <property type="entry name" value="P-loop containing nucleotide triphosphate hydrolases"/>
    <property type="match status" value="1"/>
</dbReference>
<organism evidence="3 4">
    <name type="scientific">Xenopus laevis</name>
    <name type="common">African clawed frog</name>
    <dbReference type="NCBI Taxonomy" id="8355"/>
    <lineage>
        <taxon>Eukaryota</taxon>
        <taxon>Metazoa</taxon>
        <taxon>Chordata</taxon>
        <taxon>Craniata</taxon>
        <taxon>Vertebrata</taxon>
        <taxon>Euteleostomi</taxon>
        <taxon>Amphibia</taxon>
        <taxon>Batrachia</taxon>
        <taxon>Anura</taxon>
        <taxon>Pipoidea</taxon>
        <taxon>Pipidae</taxon>
        <taxon>Xenopodinae</taxon>
        <taxon>Xenopus</taxon>
        <taxon>Xenopus</taxon>
    </lineage>
</organism>
<name>A0A974CJE0_XENLA</name>
<accession>A0A974CJE0</accession>
<evidence type="ECO:0000256" key="1">
    <source>
        <dbReference type="RuleBase" id="RU004560"/>
    </source>
</evidence>
<comment type="similarity">
    <text evidence="1">Belongs to the TRAFAC class TrmE-Era-EngA-EngB-Septin-like GTPase superfamily. Septin GTPase family.</text>
</comment>
<evidence type="ECO:0000313" key="4">
    <source>
        <dbReference type="Proteomes" id="UP000694892"/>
    </source>
</evidence>
<sequence length="500" mass="58032">MPPFTSSLFEQKEPAAKSDPTKYELKLLRLHSEGKYKRQQFGIENPHKANKVMMMVGETGSGKTTLINTLINFILGVKWEDKYRYRLINENKSINAALSRTSEITIYQINHMEGFTIPHSLTIIDTPGFGSTEGREQDRHKAQQFQEFFNSLDRINAICFVVKSSCNRLTSTQRYVFDSILSMFGKDIEQNIVICATYADICKPTVVEALNEVQFPCAKRDGIPVYFKFNSCVLYTKSSEEEGDEDISQTIFKQLKQNSHRMFDTLKVLDPNTLYLTKEVLSERNVLEITMEGLLPKIKEIALKQHELAKTEQIVKQHQEDCKNDIDFEYEVKETIKEKKRFDPVAALCEVFTWGRNCTVCEHNAGSHYRENHVWENVVVTNKKTYKELKERYEKAFNDKLTTEEHLKKEMECEEDSVMELIGRAAQWLQRLHAIALKPDPPTVSDYIDLLIRIEEQETQPGYKERIDTLMKVKGKAENLHLLQFKARRPEAIEAHRVPQ</sequence>
<dbReference type="InterPro" id="IPR027417">
    <property type="entry name" value="P-loop_NTPase"/>
</dbReference>
<dbReference type="SUPFAM" id="SSF52540">
    <property type="entry name" value="P-loop containing nucleoside triphosphate hydrolases"/>
    <property type="match status" value="2"/>
</dbReference>
<dbReference type="EMBL" id="CM004477">
    <property type="protein sequence ID" value="OCT73740.1"/>
    <property type="molecule type" value="Genomic_DNA"/>
</dbReference>
<proteinExistence type="inferred from homology"/>
<keyword evidence="1" id="KW-0547">Nucleotide-binding</keyword>
<gene>
    <name evidence="3" type="ORF">XELAEV_18032704mg</name>
</gene>
<dbReference type="OMA" id="GSHYREN"/>
<reference evidence="4" key="1">
    <citation type="journal article" date="2016" name="Nature">
        <title>Genome evolution in the allotetraploid frog Xenopus laevis.</title>
        <authorList>
            <person name="Session A.M."/>
            <person name="Uno Y."/>
            <person name="Kwon T."/>
            <person name="Chapman J.A."/>
            <person name="Toyoda A."/>
            <person name="Takahashi S."/>
            <person name="Fukui A."/>
            <person name="Hikosaka A."/>
            <person name="Suzuki A."/>
            <person name="Kondo M."/>
            <person name="van Heeringen S.J."/>
            <person name="Quigley I."/>
            <person name="Heinz S."/>
            <person name="Ogino H."/>
            <person name="Ochi H."/>
            <person name="Hellsten U."/>
            <person name="Lyons J.B."/>
            <person name="Simakov O."/>
            <person name="Putnam N."/>
            <person name="Stites J."/>
            <person name="Kuroki Y."/>
            <person name="Tanaka T."/>
            <person name="Michiue T."/>
            <person name="Watanabe M."/>
            <person name="Bogdanovic O."/>
            <person name="Lister R."/>
            <person name="Georgiou G."/>
            <person name="Paranjpe S.S."/>
            <person name="van Kruijsbergen I."/>
            <person name="Shu S."/>
            <person name="Carlson J."/>
            <person name="Kinoshita T."/>
            <person name="Ohta Y."/>
            <person name="Mawaribuchi S."/>
            <person name="Jenkins J."/>
            <person name="Grimwood J."/>
            <person name="Schmutz J."/>
            <person name="Mitros T."/>
            <person name="Mozaffari S.V."/>
            <person name="Suzuki Y."/>
            <person name="Haramoto Y."/>
            <person name="Yamamoto T.S."/>
            <person name="Takagi C."/>
            <person name="Heald R."/>
            <person name="Miller K."/>
            <person name="Haudenschild C."/>
            <person name="Kitzman J."/>
            <person name="Nakayama T."/>
            <person name="Izutsu Y."/>
            <person name="Robert J."/>
            <person name="Fortriede J."/>
            <person name="Burns K."/>
            <person name="Lotay V."/>
            <person name="Karimi K."/>
            <person name="Yasuoka Y."/>
            <person name="Dichmann D.S."/>
            <person name="Flajnik M.F."/>
            <person name="Houston D.W."/>
            <person name="Shendure J."/>
            <person name="DuPasquier L."/>
            <person name="Vize P.D."/>
            <person name="Zorn A.M."/>
            <person name="Ito M."/>
            <person name="Marcotte E.M."/>
            <person name="Wallingford J.B."/>
            <person name="Ito Y."/>
            <person name="Asashima M."/>
            <person name="Ueno N."/>
            <person name="Matsuda Y."/>
            <person name="Veenstra G.J."/>
            <person name="Fujiyama A."/>
            <person name="Harland R.M."/>
            <person name="Taira M."/>
            <person name="Rokhsar D.S."/>
        </authorList>
    </citation>
    <scope>NUCLEOTIDE SEQUENCE [LARGE SCALE GENOMIC DNA]</scope>
    <source>
        <strain evidence="4">J</strain>
    </source>
</reference>